<name>A0A0N4XNA4_NIPBR</name>
<proteinExistence type="predicted"/>
<dbReference type="AlphaFoldDB" id="A0A0N4XNA4"/>
<organism evidence="3">
    <name type="scientific">Nippostrongylus brasiliensis</name>
    <name type="common">Rat hookworm</name>
    <dbReference type="NCBI Taxonomy" id="27835"/>
    <lineage>
        <taxon>Eukaryota</taxon>
        <taxon>Metazoa</taxon>
        <taxon>Ecdysozoa</taxon>
        <taxon>Nematoda</taxon>
        <taxon>Chromadorea</taxon>
        <taxon>Rhabditida</taxon>
        <taxon>Rhabditina</taxon>
        <taxon>Rhabditomorpha</taxon>
        <taxon>Strongyloidea</taxon>
        <taxon>Heligmosomidae</taxon>
        <taxon>Nippostrongylus</taxon>
    </lineage>
</organism>
<accession>A0A0N4XNA4</accession>
<dbReference type="Proteomes" id="UP000271162">
    <property type="component" value="Unassembled WGS sequence"/>
</dbReference>
<dbReference type="EMBL" id="UYSL01006797">
    <property type="protein sequence ID" value="VDL67596.1"/>
    <property type="molecule type" value="Genomic_DNA"/>
</dbReference>
<evidence type="ECO:0000313" key="3">
    <source>
        <dbReference type="WBParaSite" id="NBR_0000400601-mRNA-1"/>
    </source>
</evidence>
<reference evidence="1 2" key="2">
    <citation type="submission" date="2018-11" db="EMBL/GenBank/DDBJ databases">
        <authorList>
            <consortium name="Pathogen Informatics"/>
        </authorList>
    </citation>
    <scope>NUCLEOTIDE SEQUENCE [LARGE SCALE GENOMIC DNA]</scope>
</reference>
<gene>
    <name evidence="1" type="ORF">NBR_LOCUS4007</name>
</gene>
<sequence>MSAMDLRRQLDLLVSKWTILRCLNRSPHIVHQVVKGGCYLTNIHKAAKLKFAREHMSTDWTKVGPECS</sequence>
<evidence type="ECO:0000313" key="1">
    <source>
        <dbReference type="EMBL" id="VDL67596.1"/>
    </source>
</evidence>
<dbReference type="InterPro" id="IPR036388">
    <property type="entry name" value="WH-like_DNA-bd_sf"/>
</dbReference>
<dbReference type="WBParaSite" id="NBR_0000400601-mRNA-1">
    <property type="protein sequence ID" value="NBR_0000400601-mRNA-1"/>
    <property type="gene ID" value="NBR_0000400601"/>
</dbReference>
<evidence type="ECO:0000313" key="2">
    <source>
        <dbReference type="Proteomes" id="UP000271162"/>
    </source>
</evidence>
<reference evidence="3" key="1">
    <citation type="submission" date="2017-02" db="UniProtKB">
        <authorList>
            <consortium name="WormBaseParasite"/>
        </authorList>
    </citation>
    <scope>IDENTIFICATION</scope>
</reference>
<dbReference type="Gene3D" id="1.10.10.10">
    <property type="entry name" value="Winged helix-like DNA-binding domain superfamily/Winged helix DNA-binding domain"/>
    <property type="match status" value="1"/>
</dbReference>
<keyword evidence="2" id="KW-1185">Reference proteome</keyword>
<protein>
    <submittedName>
        <fullName evidence="3">HTH_33 domain-containing protein</fullName>
    </submittedName>
</protein>